<keyword evidence="4" id="KW-1185">Reference proteome</keyword>
<feature type="compositionally biased region" description="Basic and acidic residues" evidence="2">
    <location>
        <begin position="1289"/>
        <end position="1308"/>
    </location>
</feature>
<protein>
    <submittedName>
        <fullName evidence="3">Uncharacterized protein</fullName>
    </submittedName>
</protein>
<keyword evidence="1" id="KW-0175">Coiled coil</keyword>
<name>A0AA36JH45_9DINO</name>
<gene>
    <name evidence="3" type="ORF">EVOR1521_LOCUS27755</name>
</gene>
<reference evidence="3" key="1">
    <citation type="submission" date="2023-08" db="EMBL/GenBank/DDBJ databases">
        <authorList>
            <person name="Chen Y."/>
            <person name="Shah S."/>
            <person name="Dougan E. K."/>
            <person name="Thang M."/>
            <person name="Chan C."/>
        </authorList>
    </citation>
    <scope>NUCLEOTIDE SEQUENCE</scope>
</reference>
<organism evidence="3 4">
    <name type="scientific">Effrenium voratum</name>
    <dbReference type="NCBI Taxonomy" id="2562239"/>
    <lineage>
        <taxon>Eukaryota</taxon>
        <taxon>Sar</taxon>
        <taxon>Alveolata</taxon>
        <taxon>Dinophyceae</taxon>
        <taxon>Suessiales</taxon>
        <taxon>Symbiodiniaceae</taxon>
        <taxon>Effrenium</taxon>
    </lineage>
</organism>
<sequence>MLPWKLWRRWSRSRPAALTAPAASPWQGRCKLQAPGRRLQGKHPGIGWALEALEQEPPGSAGSTGGKSMRLQAAKMALLKQKAKAPAASTSESTQDLDAALEALEALEQEPPSSAGSTGGKSMRLQAAKMALLKQKAKAPAASTSESTQQLDAALEALEALEQEPPGSADSAGGKSLRLQAAKMALLKQKAKAPAASTSESTQELDAALESLEALEQEPPGSADSTGGKSMRLQAAKMALLKQKAKAHPAGTSERTQDLEADSEQDSAEARQAMRRAQAVESDSDAISDDGFPADVVIQSLRWFEWQKRLNFARRVALYMAKMHDASTEDSGAIVLALAWFQLSRPGRVSGNPGFGELRGAALARDALGTAASALRWFQRHRDLQRARMRALQAAKRTNAVDNATSAVSHLLQAAYWVVRWFEIYRQVHMARKAALYVARTQHAASRKPGGIVSQYLHCATWALRWFELNRQRYDVSRFIGFAVAQVRRADAAVAKPIAARWFYWQRGHVQRKHTAEALAQKYAMALNSSGQAIAAIWFQWRAQRRGQQQMADSMAKKFALMFQGSAEASAAAWFEYFRQVLVARQEARDADADAERRALMAEFLGKGRGEEGRWFIARRWFRQWHSLRCVKSCQQRLANMPSAAGPWCTMGSVLQQWQLHVVSGACRRRARRSRWGGLFITSSPGDSSLQQHVQVWFREAANTGRLRTKLDRMLFNRRSDAELTEWTLRIWQAWSYETAKTRAFRVMEEAILLRDDGLELCARAAKAQQEAQPPWTLLALWWFWAGRCRTARGAMSALQASASRSAEHANLQLSRCTEMQSAAAERVLIPLCLCASWFAWVSMTREAVAAALDQGLQEAKKRPEMMAARCAAYLEDFDTSLYLHNSMAAWIRYVAVAQMERNKSELEQTRANYKLALEEHNAALDSSGLKYEEALEKRVVELKEAEHRYGAATQRRLDASEAIEAKLGLAEAQTALEAEEKCQQEARKYEASLEAMALRQRLSEDRLRAEAQEAEQSEAFVFQRHQSALQAMEQKHQLALKGAEQKIQRALEKHRLELEARYVDEAEKRHQAALAQMQMVIERQKAEMASLERSEEILAQREQLAEARWSAEMEDLRTATAQEHEILSKQRGGQLDAARRAAEQETQHQFKSEIIQRQVLQEAAQLECRVALQKAEQQEELSTQSREAALHATEQKHRLALHLSEQKIQKALDRHRSDLEARYSDALLEKSKDNADLAARCSVLEAELTAAEHKAKSTLATALEVAQQKHQATMELTAARHASSMEDQQLKARERQEAARATEERQSALLRDLEQKHIDAREAAAERLEEALERSSIELRSKHQEETKELAEDHRNEVVRMEAALEAGQIKYQLSVEKYTNLMEAMRQKHDKAMELLRKEMEEKHVTALADVDHQYNHAMVQCEADMESAETRLSIAEEKFEQEVDSMQHLHEFALDKMKSDLEERHAAALSSAETNKVLLEAAETWAKEKHQFSEETAERKEQNAVQRLKKQLEAAELKYQLAVQRSEDEMADLKFQHETVLRSRETALETLAAKLRQCEARHAKSMEIAEEKFRKAFDRVKRCAIEEARQQILEHRRHCRACQQEEPLPLPAPAPLPAPPPKPKPKPAPQLTPRHLREVAPMDLPSVETALESLTVQRSQSWLWAQDMQRLVDRGLEGILELHEAMILLLEQAARHSLLQGQEDPRAESRIASVKQLVEKVSRVNDDLTKLRSDRAGFWFALHQTAEEAVQYLRQAHELPAPGPAVVKRLDFEIEELGQDQKRLAEAFSDLAMRLKTAGSSLDSLQEARSALPKRGEAEALDHAGTDARDLIRTSSEVVSALLGDVRDLFYLVDGSNLRPRLRPHASLAALPDVRPLSQSLLEPPSSEQLDAG</sequence>
<feature type="region of interest" description="Disordered" evidence="2">
    <location>
        <begin position="243"/>
        <end position="269"/>
    </location>
</feature>
<feature type="coiled-coil region" evidence="1">
    <location>
        <begin position="897"/>
        <end position="924"/>
    </location>
</feature>
<evidence type="ECO:0000313" key="3">
    <source>
        <dbReference type="EMBL" id="CAJ1405584.1"/>
    </source>
</evidence>
<proteinExistence type="predicted"/>
<feature type="coiled-coil region" evidence="1">
    <location>
        <begin position="996"/>
        <end position="1102"/>
    </location>
</feature>
<feature type="coiled-coil region" evidence="1">
    <location>
        <begin position="1501"/>
        <end position="1528"/>
    </location>
</feature>
<evidence type="ECO:0000256" key="2">
    <source>
        <dbReference type="SAM" id="MobiDB-lite"/>
    </source>
</evidence>
<dbReference type="EMBL" id="CAUJNA010003592">
    <property type="protein sequence ID" value="CAJ1405584.1"/>
    <property type="molecule type" value="Genomic_DNA"/>
</dbReference>
<accession>A0AA36JH45</accession>
<evidence type="ECO:0000313" key="4">
    <source>
        <dbReference type="Proteomes" id="UP001178507"/>
    </source>
</evidence>
<comment type="caution">
    <text evidence="3">The sequence shown here is derived from an EMBL/GenBank/DDBJ whole genome shotgun (WGS) entry which is preliminary data.</text>
</comment>
<feature type="region of interest" description="Disordered" evidence="2">
    <location>
        <begin position="1611"/>
        <end position="1635"/>
    </location>
</feature>
<dbReference type="Proteomes" id="UP001178507">
    <property type="component" value="Unassembled WGS sequence"/>
</dbReference>
<feature type="compositionally biased region" description="Pro residues" evidence="2">
    <location>
        <begin position="1611"/>
        <end position="1633"/>
    </location>
</feature>
<evidence type="ECO:0000256" key="1">
    <source>
        <dbReference type="SAM" id="Coils"/>
    </source>
</evidence>
<feature type="region of interest" description="Disordered" evidence="2">
    <location>
        <begin position="1282"/>
        <end position="1308"/>
    </location>
</feature>